<dbReference type="AlphaFoldDB" id="A0A915DQ93"/>
<reference evidence="2" key="1">
    <citation type="submission" date="2022-11" db="UniProtKB">
        <authorList>
            <consortium name="WormBaseParasite"/>
        </authorList>
    </citation>
    <scope>IDENTIFICATION</scope>
</reference>
<evidence type="ECO:0000313" key="2">
    <source>
        <dbReference type="WBParaSite" id="jg21775"/>
    </source>
</evidence>
<sequence length="147" mass="16087">MNQLKQNSNYDDEEEISNSAIQVVPAPAFSSAAMVDASPIKMEEVESPVANSSILYNVMSGPVDTVSMFTGCTNRDTSRVASYFTQLNTSTNDESETKKNYSEELINLIKGLTKRNPSKRVGSEANGGIQINRNKLVVPLDAEKSYI</sequence>
<protein>
    <submittedName>
        <fullName evidence="2">Uncharacterized protein</fullName>
    </submittedName>
</protein>
<proteinExistence type="predicted"/>
<dbReference type="Proteomes" id="UP000887574">
    <property type="component" value="Unplaced"/>
</dbReference>
<organism evidence="1 2">
    <name type="scientific">Ditylenchus dipsaci</name>
    <dbReference type="NCBI Taxonomy" id="166011"/>
    <lineage>
        <taxon>Eukaryota</taxon>
        <taxon>Metazoa</taxon>
        <taxon>Ecdysozoa</taxon>
        <taxon>Nematoda</taxon>
        <taxon>Chromadorea</taxon>
        <taxon>Rhabditida</taxon>
        <taxon>Tylenchina</taxon>
        <taxon>Tylenchomorpha</taxon>
        <taxon>Sphaerularioidea</taxon>
        <taxon>Anguinidae</taxon>
        <taxon>Anguininae</taxon>
        <taxon>Ditylenchus</taxon>
    </lineage>
</organism>
<accession>A0A915DQ93</accession>
<name>A0A915DQ93_9BILA</name>
<evidence type="ECO:0000313" key="1">
    <source>
        <dbReference type="Proteomes" id="UP000887574"/>
    </source>
</evidence>
<keyword evidence="1" id="KW-1185">Reference proteome</keyword>
<dbReference type="WBParaSite" id="jg21775">
    <property type="protein sequence ID" value="jg21775"/>
    <property type="gene ID" value="jg21775"/>
</dbReference>